<dbReference type="Gene3D" id="1.10.10.60">
    <property type="entry name" value="Homeodomain-like"/>
    <property type="match status" value="1"/>
</dbReference>
<keyword evidence="2" id="KW-0238">DNA-binding</keyword>
<evidence type="ECO:0000256" key="1">
    <source>
        <dbReference type="ARBA" id="ARBA00023015"/>
    </source>
</evidence>
<dbReference type="PANTHER" id="PTHR47894:SF1">
    <property type="entry name" value="HTH-TYPE TRANSCRIPTIONAL REGULATOR VQSM"/>
    <property type="match status" value="1"/>
</dbReference>
<dbReference type="GO" id="GO:0003700">
    <property type="term" value="F:DNA-binding transcription factor activity"/>
    <property type="evidence" value="ECO:0007669"/>
    <property type="project" value="InterPro"/>
</dbReference>
<dbReference type="InterPro" id="IPR032687">
    <property type="entry name" value="AraC-type_N"/>
</dbReference>
<organism evidence="5 6">
    <name type="scientific">Pseudorhodoferax soli</name>
    <dbReference type="NCBI Taxonomy" id="545864"/>
    <lineage>
        <taxon>Bacteria</taxon>
        <taxon>Pseudomonadati</taxon>
        <taxon>Pseudomonadota</taxon>
        <taxon>Betaproteobacteria</taxon>
        <taxon>Burkholderiales</taxon>
        <taxon>Comamonadaceae</taxon>
    </lineage>
</organism>
<dbReference type="InterPro" id="IPR018060">
    <property type="entry name" value="HTH_AraC"/>
</dbReference>
<proteinExistence type="predicted"/>
<dbReference type="EMBL" id="QPJK01000002">
    <property type="protein sequence ID" value="RCW74532.1"/>
    <property type="molecule type" value="Genomic_DNA"/>
</dbReference>
<sequence length="359" mass="39718">MPYERIDDLTAPDNRPSHSRSLWVWPGWQVLMQDAGVDRANVLRRAKLPGDLFARDSVRLDAATYFRLWEAIDEEAGKAGGPAPLRFAKKMSVDWFNLELFVALCSEDMNSALARLAKYKSGPMALKIEHGARGTTAAMEFLDDALTPPRVLMAFKLVFFVQLARLATRSPVQPLRIGWPSPDLSASDARAYASWFGVPVEDMPLPTVVFAAEDAERPFLTANHGMWKVFEPALRQRLDDLEKNASTVERLRSALVEALPAGEVSMPAVCRRLGVSTRTLQRRLQEEGSSFQQTLDAVRNSLAHHYLHSTSLSGTEISFLLGFEDPNSFVRAFQTWTGSTPQAVRLAQSKSGTGSSPGA</sequence>
<dbReference type="Pfam" id="PF12625">
    <property type="entry name" value="Arabinose_bd"/>
    <property type="match status" value="1"/>
</dbReference>
<protein>
    <submittedName>
        <fullName evidence="5">AraC family transcriptional regulator</fullName>
    </submittedName>
</protein>
<dbReference type="PANTHER" id="PTHR47894">
    <property type="entry name" value="HTH-TYPE TRANSCRIPTIONAL REGULATOR GADX"/>
    <property type="match status" value="1"/>
</dbReference>
<dbReference type="SUPFAM" id="SSF46689">
    <property type="entry name" value="Homeodomain-like"/>
    <property type="match status" value="1"/>
</dbReference>
<comment type="caution">
    <text evidence="5">The sequence shown here is derived from an EMBL/GenBank/DDBJ whole genome shotgun (WGS) entry which is preliminary data.</text>
</comment>
<feature type="domain" description="HTH araC/xylS-type" evidence="4">
    <location>
        <begin position="249"/>
        <end position="347"/>
    </location>
</feature>
<name>A0A368Y2W7_9BURK</name>
<keyword evidence="1" id="KW-0805">Transcription regulation</keyword>
<evidence type="ECO:0000256" key="3">
    <source>
        <dbReference type="ARBA" id="ARBA00023163"/>
    </source>
</evidence>
<dbReference type="AlphaFoldDB" id="A0A368Y2W7"/>
<reference evidence="5 6" key="1">
    <citation type="submission" date="2018-07" db="EMBL/GenBank/DDBJ databases">
        <title>Genomic Encyclopedia of Type Strains, Phase IV (KMG-IV): sequencing the most valuable type-strain genomes for metagenomic binning, comparative biology and taxonomic classification.</title>
        <authorList>
            <person name="Goeker M."/>
        </authorList>
    </citation>
    <scope>NUCLEOTIDE SEQUENCE [LARGE SCALE GENOMIC DNA]</scope>
    <source>
        <strain evidence="5 6">DSM 21634</strain>
    </source>
</reference>
<keyword evidence="6" id="KW-1185">Reference proteome</keyword>
<dbReference type="PROSITE" id="PS01124">
    <property type="entry name" value="HTH_ARAC_FAMILY_2"/>
    <property type="match status" value="1"/>
</dbReference>
<keyword evidence="3" id="KW-0804">Transcription</keyword>
<gene>
    <name evidence="5" type="ORF">DES41_102855</name>
</gene>
<dbReference type="Pfam" id="PF12833">
    <property type="entry name" value="HTH_18"/>
    <property type="match status" value="1"/>
</dbReference>
<dbReference type="GO" id="GO:0005829">
    <property type="term" value="C:cytosol"/>
    <property type="evidence" value="ECO:0007669"/>
    <property type="project" value="TreeGrafter"/>
</dbReference>
<evidence type="ECO:0000256" key="2">
    <source>
        <dbReference type="ARBA" id="ARBA00023125"/>
    </source>
</evidence>
<accession>A0A368Y2W7</accession>
<evidence type="ECO:0000313" key="6">
    <source>
        <dbReference type="Proteomes" id="UP000252884"/>
    </source>
</evidence>
<dbReference type="SMART" id="SM00342">
    <property type="entry name" value="HTH_ARAC"/>
    <property type="match status" value="1"/>
</dbReference>
<dbReference type="Proteomes" id="UP000252884">
    <property type="component" value="Unassembled WGS sequence"/>
</dbReference>
<dbReference type="InterPro" id="IPR009057">
    <property type="entry name" value="Homeodomain-like_sf"/>
</dbReference>
<evidence type="ECO:0000259" key="4">
    <source>
        <dbReference type="PROSITE" id="PS01124"/>
    </source>
</evidence>
<evidence type="ECO:0000313" key="5">
    <source>
        <dbReference type="EMBL" id="RCW74532.1"/>
    </source>
</evidence>
<dbReference type="GO" id="GO:0000976">
    <property type="term" value="F:transcription cis-regulatory region binding"/>
    <property type="evidence" value="ECO:0007669"/>
    <property type="project" value="TreeGrafter"/>
</dbReference>